<keyword evidence="4" id="KW-1185">Reference proteome</keyword>
<evidence type="ECO:0000256" key="1">
    <source>
        <dbReference type="ARBA" id="ARBA00001713"/>
    </source>
</evidence>
<name>A0AAQ3KR28_9LILI</name>
<evidence type="ECO:0000313" key="3">
    <source>
        <dbReference type="EMBL" id="WOL10466.1"/>
    </source>
</evidence>
<dbReference type="PANTHER" id="PTHR43748">
    <property type="entry name" value="RIBOSE-5-PHOSPHATE ISOMERASE 3, CHLOROPLASTIC-RELATED"/>
    <property type="match status" value="1"/>
</dbReference>
<proteinExistence type="predicted"/>
<sequence length="132" mass="13700">MAIPLPHCLHSDHPLPAVAATSPAVALSLDELKRVAAHRTMELVESDMVLSLGTGSTTAHALDRIGELLRCYVLHDIVNIPASVRAADRDAAAGIPHAGAGAGSSSVRRWWREPAAASLSLSTSPRSSPALG</sequence>
<dbReference type="Gene3D" id="3.40.50.1360">
    <property type="match status" value="1"/>
</dbReference>
<dbReference type="Proteomes" id="UP001327560">
    <property type="component" value="Chromosome 6"/>
</dbReference>
<evidence type="ECO:0000313" key="4">
    <source>
        <dbReference type="Proteomes" id="UP001327560"/>
    </source>
</evidence>
<dbReference type="AlphaFoldDB" id="A0AAQ3KR28"/>
<gene>
    <name evidence="3" type="ORF">Cni_G19221</name>
</gene>
<evidence type="ECO:0000256" key="2">
    <source>
        <dbReference type="ARBA" id="ARBA00004921"/>
    </source>
</evidence>
<accession>A0AAQ3KR28</accession>
<comment type="pathway">
    <text evidence="2">Carbohydrate degradation.</text>
</comment>
<dbReference type="SUPFAM" id="SSF100950">
    <property type="entry name" value="NagB/RpiA/CoA transferase-like"/>
    <property type="match status" value="1"/>
</dbReference>
<dbReference type="InterPro" id="IPR037171">
    <property type="entry name" value="NagB/RpiA_transferase-like"/>
</dbReference>
<dbReference type="GO" id="GO:0004751">
    <property type="term" value="F:ribose-5-phosphate isomerase activity"/>
    <property type="evidence" value="ECO:0007669"/>
    <property type="project" value="UniProtKB-EC"/>
</dbReference>
<evidence type="ECO:0008006" key="5">
    <source>
        <dbReference type="Google" id="ProtNLM"/>
    </source>
</evidence>
<dbReference type="InterPro" id="IPR050262">
    <property type="entry name" value="Ribose-5P_isomerase"/>
</dbReference>
<comment type="catalytic activity">
    <reaction evidence="1">
        <text>aldehydo-D-ribose 5-phosphate = D-ribulose 5-phosphate</text>
        <dbReference type="Rhea" id="RHEA:14657"/>
        <dbReference type="ChEBI" id="CHEBI:58121"/>
        <dbReference type="ChEBI" id="CHEBI:58273"/>
        <dbReference type="EC" id="5.3.1.6"/>
    </reaction>
</comment>
<dbReference type="EMBL" id="CP136895">
    <property type="protein sequence ID" value="WOL10466.1"/>
    <property type="molecule type" value="Genomic_DNA"/>
</dbReference>
<organism evidence="3 4">
    <name type="scientific">Canna indica</name>
    <name type="common">Indian-shot</name>
    <dbReference type="NCBI Taxonomy" id="4628"/>
    <lineage>
        <taxon>Eukaryota</taxon>
        <taxon>Viridiplantae</taxon>
        <taxon>Streptophyta</taxon>
        <taxon>Embryophyta</taxon>
        <taxon>Tracheophyta</taxon>
        <taxon>Spermatophyta</taxon>
        <taxon>Magnoliopsida</taxon>
        <taxon>Liliopsida</taxon>
        <taxon>Zingiberales</taxon>
        <taxon>Cannaceae</taxon>
        <taxon>Canna</taxon>
    </lineage>
</organism>
<protein>
    <recommendedName>
        <fullName evidence="5">Ribose-5-phosphate isomerase</fullName>
    </recommendedName>
</protein>
<dbReference type="PANTHER" id="PTHR43748:SF2">
    <property type="entry name" value="RIBOSE-5-PHOSPHATE ISOMERASE 2-RELATED"/>
    <property type="match status" value="1"/>
</dbReference>
<reference evidence="3 4" key="1">
    <citation type="submission" date="2023-10" db="EMBL/GenBank/DDBJ databases">
        <title>Chromosome-scale genome assembly provides insights into flower coloration mechanisms of Canna indica.</title>
        <authorList>
            <person name="Li C."/>
        </authorList>
    </citation>
    <scope>NUCLEOTIDE SEQUENCE [LARGE SCALE GENOMIC DNA]</scope>
    <source>
        <tissue evidence="3">Flower</tissue>
    </source>
</reference>